<dbReference type="PANTHER" id="PTHR30290:SF38">
    <property type="entry name" value="D,D-DIPEPTIDE-BINDING PERIPLASMIC PROTEIN DDPA-RELATED"/>
    <property type="match status" value="1"/>
</dbReference>
<dbReference type="GO" id="GO:0015833">
    <property type="term" value="P:peptide transport"/>
    <property type="evidence" value="ECO:0007669"/>
    <property type="project" value="TreeGrafter"/>
</dbReference>
<dbReference type="PANTHER" id="PTHR30290">
    <property type="entry name" value="PERIPLASMIC BINDING COMPONENT OF ABC TRANSPORTER"/>
    <property type="match status" value="1"/>
</dbReference>
<reference evidence="4" key="1">
    <citation type="submission" date="2015-11" db="EMBL/GenBank/DDBJ databases">
        <authorList>
            <person name="Varghese N."/>
        </authorList>
    </citation>
    <scope>NUCLEOTIDE SEQUENCE [LARGE SCALE GENOMIC DNA]</scope>
    <source>
        <strain evidence="4">DSM 45899</strain>
    </source>
</reference>
<evidence type="ECO:0000313" key="4">
    <source>
        <dbReference type="Proteomes" id="UP000198802"/>
    </source>
</evidence>
<dbReference type="InterPro" id="IPR039424">
    <property type="entry name" value="SBP_5"/>
</dbReference>
<dbReference type="PIRSF" id="PIRSF002741">
    <property type="entry name" value="MppA"/>
    <property type="match status" value="1"/>
</dbReference>
<evidence type="ECO:0000313" key="3">
    <source>
        <dbReference type="EMBL" id="CUU54591.1"/>
    </source>
</evidence>
<dbReference type="InterPro" id="IPR000914">
    <property type="entry name" value="SBP_5_dom"/>
</dbReference>
<dbReference type="GO" id="GO:0042597">
    <property type="term" value="C:periplasmic space"/>
    <property type="evidence" value="ECO:0007669"/>
    <property type="project" value="UniProtKB-ARBA"/>
</dbReference>
<organism evidence="3 4">
    <name type="scientific">Parafrankia irregularis</name>
    <dbReference type="NCBI Taxonomy" id="795642"/>
    <lineage>
        <taxon>Bacteria</taxon>
        <taxon>Bacillati</taxon>
        <taxon>Actinomycetota</taxon>
        <taxon>Actinomycetes</taxon>
        <taxon>Frankiales</taxon>
        <taxon>Frankiaceae</taxon>
        <taxon>Parafrankia</taxon>
    </lineage>
</organism>
<dbReference type="Gene3D" id="3.10.105.10">
    <property type="entry name" value="Dipeptide-binding Protein, Domain 3"/>
    <property type="match status" value="1"/>
</dbReference>
<dbReference type="EMBL" id="FAOZ01000003">
    <property type="protein sequence ID" value="CUU54591.1"/>
    <property type="molecule type" value="Genomic_DNA"/>
</dbReference>
<dbReference type="GO" id="GO:1904680">
    <property type="term" value="F:peptide transmembrane transporter activity"/>
    <property type="evidence" value="ECO:0007669"/>
    <property type="project" value="TreeGrafter"/>
</dbReference>
<dbReference type="Pfam" id="PF00496">
    <property type="entry name" value="SBP_bac_5"/>
    <property type="match status" value="1"/>
</dbReference>
<accession>A0A0S4QHH4</accession>
<name>A0A0S4QHH4_9ACTN</name>
<sequence length="550" mass="58235">MSATSGDGRDAVARPDIDVLHHSERQQMLRRTRTAVAAIVGGAVLALGACGGGSDTADTTSTSGVTGQPVAGGEARILALSEPSSLDPVVSGNNAVIAGVIGNALYGSLMIDDADGKVVYRMAESFETTDKGASFTLKLRAGLVFSDGTPLDAAAVKFNWDRFRDPANRSTYLADGSLIASTEVVDDVTLKATMVSPVPSFAGAIINSSLNWIASPDALKKGQAEFDKNPVGAGPFKLASWTRQAELRLVKNPKYYDAPKPYLDSLVVRAVTDAGQRINTVTSGGADIAIDSNPVNIDKGNSADLNVNVAALNGGFFMALNTRRAPFNDIRARQAFNAAIDLDAANLAVYNGTGEVPETLFTKDSPLYADVPLHKTDKARAQQLFDELAAEGKPVTFTFTSFASTENRTLAENIQAQLSSYKNVKVEVKVVDYAEVPKLRSTYDFDILVSSAFFTNPDPRLTTAFASGSAANLSGIEDKALTDALAAGRVATTDAERKTAYTTVQKRLAELSPLVFYTRPNFAAIAGTDVGGLHQYGSGSLLPEEVWIKK</sequence>
<keyword evidence="4" id="KW-1185">Reference proteome</keyword>
<dbReference type="Gene3D" id="3.40.190.10">
    <property type="entry name" value="Periplasmic binding protein-like II"/>
    <property type="match status" value="1"/>
</dbReference>
<dbReference type="AlphaFoldDB" id="A0A0S4QHH4"/>
<keyword evidence="1" id="KW-0732">Signal</keyword>
<dbReference type="GO" id="GO:0043190">
    <property type="term" value="C:ATP-binding cassette (ABC) transporter complex"/>
    <property type="evidence" value="ECO:0007669"/>
    <property type="project" value="InterPro"/>
</dbReference>
<dbReference type="Proteomes" id="UP000198802">
    <property type="component" value="Unassembled WGS sequence"/>
</dbReference>
<proteinExistence type="predicted"/>
<dbReference type="InterPro" id="IPR030678">
    <property type="entry name" value="Peptide/Ni-bd"/>
</dbReference>
<feature type="domain" description="Solute-binding protein family 5" evidence="2">
    <location>
        <begin position="117"/>
        <end position="460"/>
    </location>
</feature>
<dbReference type="SUPFAM" id="SSF53850">
    <property type="entry name" value="Periplasmic binding protein-like II"/>
    <property type="match status" value="1"/>
</dbReference>
<evidence type="ECO:0000259" key="2">
    <source>
        <dbReference type="Pfam" id="PF00496"/>
    </source>
</evidence>
<dbReference type="CDD" id="cd00995">
    <property type="entry name" value="PBP2_NikA_DppA_OppA_like"/>
    <property type="match status" value="1"/>
</dbReference>
<evidence type="ECO:0000256" key="1">
    <source>
        <dbReference type="ARBA" id="ARBA00022729"/>
    </source>
</evidence>
<gene>
    <name evidence="3" type="ORF">Ga0074812_10381</name>
</gene>
<protein>
    <submittedName>
        <fullName evidence="3">Peptide/nickel transport system substrate-binding protein</fullName>
    </submittedName>
</protein>